<evidence type="ECO:0000313" key="13">
    <source>
        <dbReference type="EMBL" id="MFM0641175.1"/>
    </source>
</evidence>
<evidence type="ECO:0000256" key="3">
    <source>
        <dbReference type="ARBA" id="ARBA00022448"/>
    </source>
</evidence>
<dbReference type="Gene3D" id="2.40.160.10">
    <property type="entry name" value="Porin"/>
    <property type="match status" value="1"/>
</dbReference>
<organism evidence="13 14">
    <name type="scientific">Paraburkholderia metrosideri</name>
    <dbReference type="NCBI Taxonomy" id="580937"/>
    <lineage>
        <taxon>Bacteria</taxon>
        <taxon>Pseudomonadati</taxon>
        <taxon>Pseudomonadota</taxon>
        <taxon>Betaproteobacteria</taxon>
        <taxon>Burkholderiales</taxon>
        <taxon>Burkholderiaceae</taxon>
        <taxon>Paraburkholderia</taxon>
    </lineage>
</organism>
<dbReference type="Pfam" id="PF13609">
    <property type="entry name" value="Porin_4"/>
    <property type="match status" value="1"/>
</dbReference>
<evidence type="ECO:0000259" key="12">
    <source>
        <dbReference type="Pfam" id="PF13609"/>
    </source>
</evidence>
<evidence type="ECO:0000256" key="7">
    <source>
        <dbReference type="ARBA" id="ARBA00023065"/>
    </source>
</evidence>
<dbReference type="SUPFAM" id="SSF56935">
    <property type="entry name" value="Porins"/>
    <property type="match status" value="1"/>
</dbReference>
<keyword evidence="4" id="KW-1134">Transmembrane beta strand</keyword>
<dbReference type="InterPro" id="IPR023614">
    <property type="entry name" value="Porin_dom_sf"/>
</dbReference>
<keyword evidence="10" id="KW-0998">Cell outer membrane</keyword>
<dbReference type="EMBL" id="JAQQCF010000036">
    <property type="protein sequence ID" value="MFM0641175.1"/>
    <property type="molecule type" value="Genomic_DNA"/>
</dbReference>
<dbReference type="PANTHER" id="PTHR34501:SF9">
    <property type="entry name" value="MAJOR OUTER MEMBRANE PROTEIN P.IA"/>
    <property type="match status" value="1"/>
</dbReference>
<evidence type="ECO:0000256" key="9">
    <source>
        <dbReference type="ARBA" id="ARBA00023136"/>
    </source>
</evidence>
<feature type="signal peptide" evidence="11">
    <location>
        <begin position="1"/>
        <end position="19"/>
    </location>
</feature>
<dbReference type="PANTHER" id="PTHR34501">
    <property type="entry name" value="PROTEIN YDDL-RELATED"/>
    <property type="match status" value="1"/>
</dbReference>
<dbReference type="CDD" id="cd00342">
    <property type="entry name" value="gram_neg_porins"/>
    <property type="match status" value="1"/>
</dbReference>
<sequence>MKKLAVGGFLASLVGQTFAQSSVTLYGIIDTGIEYVTHANANGDSIVRMPTVTASLPSYWGLRGAEDLGGGLQAVFVLENGFNLRGGDFGQGGRLFGRQAWVGIKSSSWGALSFGRQYTMSYWGIQESDILGPDIYAIASFDAYLPNGRSDNSVVYLSPSFYGFSIGATYSFGRDSVGTGNSPGQGTCAGGVPGQFTACRQLSARLKYDGGLFGTSVVYDEQRGGANAAANFFDGEAPVPTTSSGDKDARIEANGWAKLGSTRLGAGWISRTLTGPGVTGVRANLFYAGASIQATPAIMVEGEVYRMIVSQHDTRGTMGTFRCTYLLSKSTAVYAQTSYLDNSPKGRFTVSSGGGGTTPAAGDGQLGAMVGIRHSF</sequence>
<evidence type="ECO:0000313" key="14">
    <source>
        <dbReference type="Proteomes" id="UP001629432"/>
    </source>
</evidence>
<dbReference type="RefSeq" id="WP_408237797.1">
    <property type="nucleotide sequence ID" value="NZ_JAQQCF010000036.1"/>
</dbReference>
<name>A0ABW9E0Z6_9BURK</name>
<keyword evidence="9" id="KW-0472">Membrane</keyword>
<reference evidence="13 14" key="1">
    <citation type="journal article" date="2024" name="Chem. Sci.">
        <title>Discovery of megapolipeptins by genome mining of a Burkholderiales bacteria collection.</title>
        <authorList>
            <person name="Paulo B.S."/>
            <person name="Recchia M.J.J."/>
            <person name="Lee S."/>
            <person name="Fergusson C.H."/>
            <person name="Romanowski S.B."/>
            <person name="Hernandez A."/>
            <person name="Krull N."/>
            <person name="Liu D.Y."/>
            <person name="Cavanagh H."/>
            <person name="Bos A."/>
            <person name="Gray C.A."/>
            <person name="Murphy B.T."/>
            <person name="Linington R.G."/>
            <person name="Eustaquio A.S."/>
        </authorList>
    </citation>
    <scope>NUCLEOTIDE SEQUENCE [LARGE SCALE GENOMIC DNA]</scope>
    <source>
        <strain evidence="13 14">RL17-338-BIC-A</strain>
    </source>
</reference>
<gene>
    <name evidence="13" type="ORF">PQQ63_31210</name>
</gene>
<evidence type="ECO:0000256" key="2">
    <source>
        <dbReference type="ARBA" id="ARBA00011233"/>
    </source>
</evidence>
<evidence type="ECO:0000256" key="11">
    <source>
        <dbReference type="SAM" id="SignalP"/>
    </source>
</evidence>
<evidence type="ECO:0000256" key="5">
    <source>
        <dbReference type="ARBA" id="ARBA00022692"/>
    </source>
</evidence>
<keyword evidence="14" id="KW-1185">Reference proteome</keyword>
<feature type="chain" id="PRO_5045970815" evidence="11">
    <location>
        <begin position="20"/>
        <end position="376"/>
    </location>
</feature>
<dbReference type="InterPro" id="IPR033900">
    <property type="entry name" value="Gram_neg_porin_domain"/>
</dbReference>
<dbReference type="Proteomes" id="UP001629432">
    <property type="component" value="Unassembled WGS sequence"/>
</dbReference>
<protein>
    <submittedName>
        <fullName evidence="13">Porin</fullName>
    </submittedName>
</protein>
<comment type="caution">
    <text evidence="13">The sequence shown here is derived from an EMBL/GenBank/DDBJ whole genome shotgun (WGS) entry which is preliminary data.</text>
</comment>
<keyword evidence="7" id="KW-0406">Ion transport</keyword>
<proteinExistence type="predicted"/>
<dbReference type="InterPro" id="IPR002299">
    <property type="entry name" value="Porin_Neis"/>
</dbReference>
<evidence type="ECO:0000256" key="6">
    <source>
        <dbReference type="ARBA" id="ARBA00022729"/>
    </source>
</evidence>
<evidence type="ECO:0000256" key="4">
    <source>
        <dbReference type="ARBA" id="ARBA00022452"/>
    </source>
</evidence>
<keyword evidence="8" id="KW-0626">Porin</keyword>
<dbReference type="PRINTS" id="PR00184">
    <property type="entry name" value="NEISSPPORIN"/>
</dbReference>
<accession>A0ABW9E0Z6</accession>
<keyword evidence="6 11" id="KW-0732">Signal</keyword>
<feature type="domain" description="Porin" evidence="12">
    <location>
        <begin position="17"/>
        <end position="343"/>
    </location>
</feature>
<comment type="subcellular location">
    <subcellularLocation>
        <location evidence="1">Cell outer membrane</location>
        <topology evidence="1">Multi-pass membrane protein</topology>
    </subcellularLocation>
</comment>
<dbReference type="InterPro" id="IPR050298">
    <property type="entry name" value="Gram-neg_bact_OMP"/>
</dbReference>
<evidence type="ECO:0000256" key="10">
    <source>
        <dbReference type="ARBA" id="ARBA00023237"/>
    </source>
</evidence>
<evidence type="ECO:0000256" key="1">
    <source>
        <dbReference type="ARBA" id="ARBA00004571"/>
    </source>
</evidence>
<comment type="subunit">
    <text evidence="2">Homotrimer.</text>
</comment>
<keyword evidence="3" id="KW-0813">Transport</keyword>
<evidence type="ECO:0000256" key="8">
    <source>
        <dbReference type="ARBA" id="ARBA00023114"/>
    </source>
</evidence>
<keyword evidence="5" id="KW-0812">Transmembrane</keyword>